<dbReference type="RefSeq" id="WP_094325030.1">
    <property type="nucleotide sequence ID" value="NZ_CP022347.1"/>
</dbReference>
<keyword evidence="3" id="KW-0233">DNA recombination</keyword>
<dbReference type="InterPro" id="IPR002104">
    <property type="entry name" value="Integrase_catalytic"/>
</dbReference>
<keyword evidence="6" id="KW-1185">Reference proteome</keyword>
<dbReference type="PROSITE" id="PS51898">
    <property type="entry name" value="TYR_RECOMBINASE"/>
    <property type="match status" value="1"/>
</dbReference>
<dbReference type="SUPFAM" id="SSF56349">
    <property type="entry name" value="DNA breaking-rejoining enzymes"/>
    <property type="match status" value="1"/>
</dbReference>
<dbReference type="AlphaFoldDB" id="A0A222MWW4"/>
<dbReference type="InterPro" id="IPR011010">
    <property type="entry name" value="DNA_brk_join_enz"/>
</dbReference>
<sequence>MQTTQISSVNTFLRNQKIYLDIRSEGKRLRLATGLKNSALALKFVRANYELFLSNKAKAQAKYYELEDKKTMKLLKKDEPKSLNDELFIRLTNEVKNALHLKQSSKKSFTCLFKSIEGFFLSKNLKLKGFKKEHINAFYGYFKAKNNSNKHIKMKFIFLSRLLSLALEQGFISENVLAKIPKLKADESDLQKTFKELLSYEDVQILLKKAQGELKNYLFIALFTGARTGEILALQKKDIDFVNKSISITKTKHEDGRLDTPKTKSSYRKIDLLPVLENKLLRLCERLKDEDFLIKENVYKLRSDFKALLKDLNLPELRLYDTRHSFASIMLSKGEEPMWVGCKMLGHKNLNETFKTYAKYLPQEVKQRASFINEGEFDE</sequence>
<name>A0A222MWW4_9BACT</name>
<dbReference type="Gene3D" id="1.10.150.130">
    <property type="match status" value="1"/>
</dbReference>
<reference evidence="5 6" key="1">
    <citation type="submission" date="2017-07" db="EMBL/GenBank/DDBJ databases">
        <title>Analysis of two Campylobacter avium genomes and identification of a novel hippuricase gene.</title>
        <authorList>
            <person name="Miller W.G."/>
            <person name="Chapman M.H."/>
            <person name="Yee E."/>
            <person name="Revez J."/>
            <person name="Bono J.L."/>
            <person name="Rossi M."/>
        </authorList>
    </citation>
    <scope>NUCLEOTIDE SEQUENCE [LARGE SCALE GENOMIC DNA]</scope>
    <source>
        <strain evidence="5 6">LMG 24591</strain>
    </source>
</reference>
<gene>
    <name evidence="5" type="ORF">CAV_0594</name>
</gene>
<accession>A0A222MWW4</accession>
<evidence type="ECO:0000313" key="5">
    <source>
        <dbReference type="EMBL" id="ASQ30261.1"/>
    </source>
</evidence>
<dbReference type="Pfam" id="PF00589">
    <property type="entry name" value="Phage_integrase"/>
    <property type="match status" value="1"/>
</dbReference>
<dbReference type="Gene3D" id="1.10.443.10">
    <property type="entry name" value="Intergrase catalytic core"/>
    <property type="match status" value="1"/>
</dbReference>
<dbReference type="EMBL" id="CP022347">
    <property type="protein sequence ID" value="ASQ30261.1"/>
    <property type="molecule type" value="Genomic_DNA"/>
</dbReference>
<comment type="similarity">
    <text evidence="1">Belongs to the 'phage' integrase family.</text>
</comment>
<evidence type="ECO:0000256" key="1">
    <source>
        <dbReference type="ARBA" id="ARBA00008857"/>
    </source>
</evidence>
<keyword evidence="2" id="KW-0238">DNA-binding</keyword>
<evidence type="ECO:0000256" key="2">
    <source>
        <dbReference type="ARBA" id="ARBA00023125"/>
    </source>
</evidence>
<dbReference type="PANTHER" id="PTHR30349:SF64">
    <property type="entry name" value="PROPHAGE INTEGRASE INTD-RELATED"/>
    <property type="match status" value="1"/>
</dbReference>
<dbReference type="InterPro" id="IPR013762">
    <property type="entry name" value="Integrase-like_cat_sf"/>
</dbReference>
<dbReference type="GO" id="GO:0015074">
    <property type="term" value="P:DNA integration"/>
    <property type="evidence" value="ECO:0007669"/>
    <property type="project" value="InterPro"/>
</dbReference>
<evidence type="ECO:0000313" key="6">
    <source>
        <dbReference type="Proteomes" id="UP000201169"/>
    </source>
</evidence>
<dbReference type="InterPro" id="IPR010998">
    <property type="entry name" value="Integrase_recombinase_N"/>
</dbReference>
<dbReference type="GO" id="GO:0006310">
    <property type="term" value="P:DNA recombination"/>
    <property type="evidence" value="ECO:0007669"/>
    <property type="project" value="UniProtKB-KW"/>
</dbReference>
<evidence type="ECO:0000259" key="4">
    <source>
        <dbReference type="PROSITE" id="PS51898"/>
    </source>
</evidence>
<dbReference type="InterPro" id="IPR050090">
    <property type="entry name" value="Tyrosine_recombinase_XerCD"/>
</dbReference>
<protein>
    <submittedName>
        <fullName evidence="5">Site-specific recombinase, phage integrase family</fullName>
    </submittedName>
</protein>
<feature type="domain" description="Tyr recombinase" evidence="4">
    <location>
        <begin position="193"/>
        <end position="370"/>
    </location>
</feature>
<dbReference type="Proteomes" id="UP000201169">
    <property type="component" value="Chromosome"/>
</dbReference>
<dbReference type="GO" id="GO:0003677">
    <property type="term" value="F:DNA binding"/>
    <property type="evidence" value="ECO:0007669"/>
    <property type="project" value="UniProtKB-KW"/>
</dbReference>
<dbReference type="KEGG" id="cavi:CAV_0594"/>
<organism evidence="5 6">
    <name type="scientific">Campylobacter avium LMG 24591</name>
    <dbReference type="NCBI Taxonomy" id="522484"/>
    <lineage>
        <taxon>Bacteria</taxon>
        <taxon>Pseudomonadati</taxon>
        <taxon>Campylobacterota</taxon>
        <taxon>Epsilonproteobacteria</taxon>
        <taxon>Campylobacterales</taxon>
        <taxon>Campylobacteraceae</taxon>
        <taxon>Campylobacter</taxon>
    </lineage>
</organism>
<dbReference type="OrthoDB" id="5391994at2"/>
<dbReference type="CDD" id="cd01189">
    <property type="entry name" value="INT_ICEBs1_C_like"/>
    <property type="match status" value="1"/>
</dbReference>
<evidence type="ECO:0000256" key="3">
    <source>
        <dbReference type="ARBA" id="ARBA00023172"/>
    </source>
</evidence>
<proteinExistence type="inferred from homology"/>
<dbReference type="PANTHER" id="PTHR30349">
    <property type="entry name" value="PHAGE INTEGRASE-RELATED"/>
    <property type="match status" value="1"/>
</dbReference>